<dbReference type="OrthoDB" id="5592477at2"/>
<sequence>MNRYLLPSLIAVFGIAYIFFIPPEPVGFKILMKLIPMALIILFAVMQHDRMPAGYKIVVTTGLAVCMVADGVIYWFIAGLVTFLIGHLFYIAAFRRAAVRPMPKAAGSALVLYGLVMAGIVAGPLLLDGDLLGLAVIAYIVVILTMGWTAVRTGNAYAIAGALLFIFSDSVLAIDRFTIPLAGRDALVMVPYYAAQFLIAASIARRPAKKLAARDHERALA</sequence>
<evidence type="ECO:0000256" key="1">
    <source>
        <dbReference type="ARBA" id="ARBA00004141"/>
    </source>
</evidence>
<dbReference type="STRING" id="426757.SAMN04488127_0992"/>
<proteinExistence type="inferred from homology"/>
<feature type="transmembrane region" description="Helical" evidence="6">
    <location>
        <begin position="186"/>
        <end position="204"/>
    </location>
</feature>
<keyword evidence="5 6" id="KW-0472">Membrane</keyword>
<comment type="subcellular location">
    <subcellularLocation>
        <location evidence="1">Membrane</location>
        <topology evidence="1">Multi-pass membrane protein</topology>
    </subcellularLocation>
</comment>
<keyword evidence="4 6" id="KW-1133">Transmembrane helix</keyword>
<dbReference type="RefSeq" id="WP_092050537.1">
    <property type="nucleotide sequence ID" value="NZ_FNZF01000001.1"/>
</dbReference>
<dbReference type="Proteomes" id="UP000199200">
    <property type="component" value="Unassembled WGS sequence"/>
</dbReference>
<protein>
    <submittedName>
        <fullName evidence="7">Uncharacterized membrane protein YhhN</fullName>
    </submittedName>
</protein>
<evidence type="ECO:0000256" key="5">
    <source>
        <dbReference type="ARBA" id="ARBA00023136"/>
    </source>
</evidence>
<feature type="transmembrane region" description="Helical" evidence="6">
    <location>
        <begin position="30"/>
        <end position="46"/>
    </location>
</feature>
<gene>
    <name evidence="7" type="ORF">SAMN04488127_0992</name>
</gene>
<keyword evidence="8" id="KW-1185">Reference proteome</keyword>
<feature type="transmembrane region" description="Helical" evidence="6">
    <location>
        <begin position="131"/>
        <end position="149"/>
    </location>
</feature>
<name>A0A1H6V3H3_9BACL</name>
<accession>A0A1H6V3H3</accession>
<feature type="transmembrane region" description="Helical" evidence="6">
    <location>
        <begin position="6"/>
        <end position="23"/>
    </location>
</feature>
<reference evidence="8" key="1">
    <citation type="submission" date="2016-10" db="EMBL/GenBank/DDBJ databases">
        <authorList>
            <person name="Varghese N."/>
            <person name="Submissions S."/>
        </authorList>
    </citation>
    <scope>NUCLEOTIDE SEQUENCE [LARGE SCALE GENOMIC DNA]</scope>
    <source>
        <strain evidence="8">CGMCC 1.6763</strain>
    </source>
</reference>
<keyword evidence="3 6" id="KW-0812">Transmembrane</keyword>
<feature type="transmembrane region" description="Helical" evidence="6">
    <location>
        <begin position="156"/>
        <end position="174"/>
    </location>
</feature>
<evidence type="ECO:0000256" key="4">
    <source>
        <dbReference type="ARBA" id="ARBA00022989"/>
    </source>
</evidence>
<feature type="transmembrane region" description="Helical" evidence="6">
    <location>
        <begin position="105"/>
        <end position="125"/>
    </location>
</feature>
<dbReference type="GO" id="GO:0016787">
    <property type="term" value="F:hydrolase activity"/>
    <property type="evidence" value="ECO:0007669"/>
    <property type="project" value="TreeGrafter"/>
</dbReference>
<evidence type="ECO:0000313" key="7">
    <source>
        <dbReference type="EMBL" id="SEI99159.1"/>
    </source>
</evidence>
<feature type="transmembrane region" description="Helical" evidence="6">
    <location>
        <begin position="72"/>
        <end position="93"/>
    </location>
</feature>
<evidence type="ECO:0000256" key="3">
    <source>
        <dbReference type="ARBA" id="ARBA00022692"/>
    </source>
</evidence>
<dbReference type="EMBL" id="FNZF01000001">
    <property type="protein sequence ID" value="SEI99159.1"/>
    <property type="molecule type" value="Genomic_DNA"/>
</dbReference>
<dbReference type="Pfam" id="PF07947">
    <property type="entry name" value="YhhN"/>
    <property type="match status" value="1"/>
</dbReference>
<dbReference type="InterPro" id="IPR012506">
    <property type="entry name" value="TMEM86B-like"/>
</dbReference>
<evidence type="ECO:0000313" key="8">
    <source>
        <dbReference type="Proteomes" id="UP000199200"/>
    </source>
</evidence>
<dbReference type="PANTHER" id="PTHR31885">
    <property type="entry name" value="GH04784P"/>
    <property type="match status" value="1"/>
</dbReference>
<dbReference type="AlphaFoldDB" id="A0A1H6V3H3"/>
<dbReference type="GO" id="GO:0016020">
    <property type="term" value="C:membrane"/>
    <property type="evidence" value="ECO:0007669"/>
    <property type="project" value="UniProtKB-SubCell"/>
</dbReference>
<dbReference type="PANTHER" id="PTHR31885:SF6">
    <property type="entry name" value="GH04784P"/>
    <property type="match status" value="1"/>
</dbReference>
<evidence type="ECO:0000256" key="2">
    <source>
        <dbReference type="ARBA" id="ARBA00007375"/>
    </source>
</evidence>
<organism evidence="7 8">
    <name type="scientific">Bhargavaea ginsengi</name>
    <dbReference type="NCBI Taxonomy" id="426757"/>
    <lineage>
        <taxon>Bacteria</taxon>
        <taxon>Bacillati</taxon>
        <taxon>Bacillota</taxon>
        <taxon>Bacilli</taxon>
        <taxon>Bacillales</taxon>
        <taxon>Caryophanaceae</taxon>
        <taxon>Bhargavaea</taxon>
    </lineage>
</organism>
<comment type="similarity">
    <text evidence="2">Belongs to the TMEM86 family.</text>
</comment>
<evidence type="ECO:0000256" key="6">
    <source>
        <dbReference type="SAM" id="Phobius"/>
    </source>
</evidence>